<evidence type="ECO:0000256" key="1">
    <source>
        <dbReference type="SAM" id="SignalP"/>
    </source>
</evidence>
<feature type="chain" id="PRO_5045444768" description="Secreted protein" evidence="1">
    <location>
        <begin position="20"/>
        <end position="214"/>
    </location>
</feature>
<evidence type="ECO:0000313" key="3">
    <source>
        <dbReference type="Proteomes" id="UP001198402"/>
    </source>
</evidence>
<organism evidence="2 3">
    <name type="scientific">Winogradskyella vincentii</name>
    <dbReference type="NCBI Taxonomy" id="2877122"/>
    <lineage>
        <taxon>Bacteria</taxon>
        <taxon>Pseudomonadati</taxon>
        <taxon>Bacteroidota</taxon>
        <taxon>Flavobacteriia</taxon>
        <taxon>Flavobacteriales</taxon>
        <taxon>Flavobacteriaceae</taxon>
        <taxon>Winogradskyella</taxon>
    </lineage>
</organism>
<reference evidence="3" key="1">
    <citation type="submission" date="2023-07" db="EMBL/GenBank/DDBJ databases">
        <authorList>
            <person name="Yue Y."/>
        </authorList>
    </citation>
    <scope>NUCLEOTIDE SEQUENCE [LARGE SCALE GENOMIC DNA]</scope>
    <source>
        <strain evidence="3">2Y89</strain>
    </source>
</reference>
<keyword evidence="1" id="KW-0732">Signal</keyword>
<keyword evidence="3" id="KW-1185">Reference proteome</keyword>
<comment type="caution">
    <text evidence="2">The sequence shown here is derived from an EMBL/GenBank/DDBJ whole genome shotgun (WGS) entry which is preliminary data.</text>
</comment>
<accession>A0ABS7Y600</accession>
<gene>
    <name evidence="2" type="ORF">LBV24_12545</name>
</gene>
<sequence>MRVSIIIIFLIVLTSGAQNLPAVDIVSESGFVVNDANSDLGIEGTVYLNENWDSVAEVITHDDKNYTVEAINYNVKLETFVVKSSEGKLLTLNKDRVKYIKYNSSIFEIINGKYLEQFSTGEVEIYKEYYLAIISGAIDPMTKDKLTNDKYDIKARYYHKEGNDIIEFKPTKKNIFNLFEKDKAGKVKTYIKKQNLSIRDEDDLKQILKYYSTL</sequence>
<evidence type="ECO:0008006" key="4">
    <source>
        <dbReference type="Google" id="ProtNLM"/>
    </source>
</evidence>
<feature type="signal peptide" evidence="1">
    <location>
        <begin position="1"/>
        <end position="19"/>
    </location>
</feature>
<dbReference type="EMBL" id="JAIUJS010000007">
    <property type="protein sequence ID" value="MCA0154052.1"/>
    <property type="molecule type" value="Genomic_DNA"/>
</dbReference>
<evidence type="ECO:0000313" key="2">
    <source>
        <dbReference type="EMBL" id="MCA0154052.1"/>
    </source>
</evidence>
<dbReference type="Proteomes" id="UP001198402">
    <property type="component" value="Unassembled WGS sequence"/>
</dbReference>
<dbReference type="RefSeq" id="WP_224479003.1">
    <property type="nucleotide sequence ID" value="NZ_JAIUJS010000007.1"/>
</dbReference>
<name>A0ABS7Y600_9FLAO</name>
<proteinExistence type="predicted"/>
<protein>
    <recommendedName>
        <fullName evidence="4">Secreted protein</fullName>
    </recommendedName>
</protein>